<dbReference type="Proteomes" id="UP000320876">
    <property type="component" value="Unassembled WGS sequence"/>
</dbReference>
<gene>
    <name evidence="1" type="ORF">FB471_5723</name>
</gene>
<dbReference type="OrthoDB" id="3594541at2"/>
<protein>
    <recommendedName>
        <fullName evidence="3">TIR domain-containing protein</fullName>
    </recommendedName>
</protein>
<evidence type="ECO:0000313" key="1">
    <source>
        <dbReference type="EMBL" id="TQJ05878.1"/>
    </source>
</evidence>
<dbReference type="InterPro" id="IPR035897">
    <property type="entry name" value="Toll_tir_struct_dom_sf"/>
</dbReference>
<proteinExistence type="predicted"/>
<dbReference type="RefSeq" id="WP_142001348.1">
    <property type="nucleotide sequence ID" value="NZ_VFML01000001.1"/>
</dbReference>
<comment type="caution">
    <text evidence="1">The sequence shown here is derived from an EMBL/GenBank/DDBJ whole genome shotgun (WGS) entry which is preliminary data.</text>
</comment>
<dbReference type="AlphaFoldDB" id="A0A542DS19"/>
<organism evidence="1 2">
    <name type="scientific">Amycolatopsis cihanbeyliensis</name>
    <dbReference type="NCBI Taxonomy" id="1128664"/>
    <lineage>
        <taxon>Bacteria</taxon>
        <taxon>Bacillati</taxon>
        <taxon>Actinomycetota</taxon>
        <taxon>Actinomycetes</taxon>
        <taxon>Pseudonocardiales</taxon>
        <taxon>Pseudonocardiaceae</taxon>
        <taxon>Amycolatopsis</taxon>
    </lineage>
</organism>
<dbReference type="EMBL" id="VFML01000001">
    <property type="protein sequence ID" value="TQJ05878.1"/>
    <property type="molecule type" value="Genomic_DNA"/>
</dbReference>
<name>A0A542DS19_AMYCI</name>
<reference evidence="1 2" key="1">
    <citation type="submission" date="2019-06" db="EMBL/GenBank/DDBJ databases">
        <title>Sequencing the genomes of 1000 actinobacteria strains.</title>
        <authorList>
            <person name="Klenk H.-P."/>
        </authorList>
    </citation>
    <scope>NUCLEOTIDE SEQUENCE [LARGE SCALE GENOMIC DNA]</scope>
    <source>
        <strain evidence="1 2">DSM 45679</strain>
    </source>
</reference>
<evidence type="ECO:0000313" key="2">
    <source>
        <dbReference type="Proteomes" id="UP000320876"/>
    </source>
</evidence>
<accession>A0A542DS19</accession>
<dbReference type="Gene3D" id="3.40.50.10140">
    <property type="entry name" value="Toll/interleukin-1 receptor homology (TIR) domain"/>
    <property type="match status" value="1"/>
</dbReference>
<sequence>MKVTISYAHDDWGRAISQALVVALRQRGVDVLWDRDLPAENPPSLPEWIVNGIAGNPVICVLSPDYVRRFGRGDGSADRKGVLFESRILLRRIFDHTEPEHCPVVPVADPGFSADLAPVVLKNLVIARFDPVSGDGVDVIVRRLLRLGHLRGAEPEPEPAELEPRDIPQVAPRATHQVLRDLEVASPSTTDGLELVREWLSFAAREEPCPVDLVRGFSAIERIIKSAGDANLMSVVSDHCLSAFSAGPLSDQEKKLKARILIRGRAWHLYRGHELRAAEQAVHEGVELAKGCGDRWSLALGRGSLGALHRALAADAYGNAADYHLDKAEDNAESAITMFTAMAGAGYQAGVCTKLLAQVWFTKHHRGQRGALRQASKLADRAVCLLTPDRARQYHDLLILRAEIAVARGELTRAREFVDRAMRSLGRYQSDGASYVELLGCAYLARARLQLKEDGRDAQRDAMKDAETALKLFYELDIPYAVAGCRWLLIRLAPETEGIYRGDIKMVERLFPDPRERLRAVEERARRIEERAGNRWSRQAEWQDIVRKVRHHD</sequence>
<evidence type="ECO:0008006" key="3">
    <source>
        <dbReference type="Google" id="ProtNLM"/>
    </source>
</evidence>
<keyword evidence="2" id="KW-1185">Reference proteome</keyword>